<feature type="domain" description="DUF4397" evidence="1">
    <location>
        <begin position="43"/>
        <end position="157"/>
    </location>
</feature>
<feature type="domain" description="DUF4397" evidence="1">
    <location>
        <begin position="247"/>
        <end position="366"/>
    </location>
</feature>
<organism evidence="2 3">
    <name type="scientific">Eiseniibacteriota bacterium</name>
    <dbReference type="NCBI Taxonomy" id="2212470"/>
    <lineage>
        <taxon>Bacteria</taxon>
        <taxon>Candidatus Eiseniibacteriota</taxon>
    </lineage>
</organism>
<evidence type="ECO:0000313" key="2">
    <source>
        <dbReference type="EMBL" id="MCA9758161.1"/>
    </source>
</evidence>
<proteinExistence type="predicted"/>
<dbReference type="InterPro" id="IPR025510">
    <property type="entry name" value="DUF4397"/>
</dbReference>
<dbReference type="EMBL" id="JAGQHS010000147">
    <property type="protein sequence ID" value="MCA9758161.1"/>
    <property type="molecule type" value="Genomic_DNA"/>
</dbReference>
<dbReference type="Pfam" id="PF14344">
    <property type="entry name" value="DUF4397"/>
    <property type="match status" value="2"/>
</dbReference>
<reference evidence="2" key="1">
    <citation type="submission" date="2020-04" db="EMBL/GenBank/DDBJ databases">
        <authorList>
            <person name="Zhang T."/>
        </authorList>
    </citation>
    <scope>NUCLEOTIDE SEQUENCE</scope>
    <source>
        <strain evidence="2">HKST-UBA02</strain>
    </source>
</reference>
<evidence type="ECO:0000259" key="1">
    <source>
        <dbReference type="Pfam" id="PF14344"/>
    </source>
</evidence>
<dbReference type="Proteomes" id="UP000739538">
    <property type="component" value="Unassembled WGS sequence"/>
</dbReference>
<name>A0A956NGS7_UNCEI</name>
<dbReference type="AlphaFoldDB" id="A0A956NGS7"/>
<dbReference type="PROSITE" id="PS51257">
    <property type="entry name" value="PROKAR_LIPOPROTEIN"/>
    <property type="match status" value="1"/>
</dbReference>
<gene>
    <name evidence="2" type="ORF">KDA27_20370</name>
</gene>
<comment type="caution">
    <text evidence="2">The sequence shown here is derived from an EMBL/GenBank/DDBJ whole genome shotgun (WGS) entry which is preliminary data.</text>
</comment>
<sequence length="442" mass="45651">MRSNIRNVSMWVGIALILPLVGTGCSDDDDKDSVTGPPTETEAFVRVAHLSPDAPSVDVWVDGTVVLEDVDYREFSGYLDVGAGSHRIQVSPANQTTPIVIDAQVSLSEGTYTTIAATGRLADIGALVLADDLSRDANAARVRFVHAGPDAPAVDITLTDGTVLFPNVEFNEAASYLDVPGGTYDLQVRVAGTETVALSFGDVVLADNHTLSVFAVGLLGDGSLAATAAVESPGDGGTTLDIAAATAEVRVAHLSPDAPNVDVYVNGSLVTALTNVPFQAVSGYLELGAATQNLQVFVAGTNTNPVIDANVTLLPGEAYTVAATGLVGQSDLTPLVLTDNRMVSPMGDSMVRFVHLSPDAPNVDITVTDGPTLFGNVAFREFTEYGTVSAGTYDLEARLTNGGALALAVPNVTLTSQANYTVFATGLAGQGTLNVVLAQDTP</sequence>
<protein>
    <submittedName>
        <fullName evidence="2">DUF4397 domain-containing protein</fullName>
    </submittedName>
</protein>
<reference evidence="2" key="2">
    <citation type="journal article" date="2021" name="Microbiome">
        <title>Successional dynamics and alternative stable states in a saline activated sludge microbial community over 9 years.</title>
        <authorList>
            <person name="Wang Y."/>
            <person name="Ye J."/>
            <person name="Ju F."/>
            <person name="Liu L."/>
            <person name="Boyd J.A."/>
            <person name="Deng Y."/>
            <person name="Parks D.H."/>
            <person name="Jiang X."/>
            <person name="Yin X."/>
            <person name="Woodcroft B.J."/>
            <person name="Tyson G.W."/>
            <person name="Hugenholtz P."/>
            <person name="Polz M.F."/>
            <person name="Zhang T."/>
        </authorList>
    </citation>
    <scope>NUCLEOTIDE SEQUENCE</scope>
    <source>
        <strain evidence="2">HKST-UBA02</strain>
    </source>
</reference>
<accession>A0A956NGS7</accession>
<evidence type="ECO:0000313" key="3">
    <source>
        <dbReference type="Proteomes" id="UP000739538"/>
    </source>
</evidence>